<dbReference type="AlphaFoldDB" id="A0A8H7U726"/>
<evidence type="ECO:0000313" key="1">
    <source>
        <dbReference type="EMBL" id="KAG2172881.1"/>
    </source>
</evidence>
<keyword evidence="2" id="KW-1185">Reference proteome</keyword>
<dbReference type="PANTHER" id="PTHR38699:SF1">
    <property type="entry name" value="MITOPHAGY RECEPTOR ATG43"/>
    <property type="match status" value="1"/>
</dbReference>
<evidence type="ECO:0000313" key="2">
    <source>
        <dbReference type="Proteomes" id="UP000654370"/>
    </source>
</evidence>
<reference evidence="1" key="1">
    <citation type="submission" date="2020-12" db="EMBL/GenBank/DDBJ databases">
        <title>Metabolic potential, ecology and presence of endohyphal bacteria is reflected in genomic diversity of Mucoromycotina.</title>
        <authorList>
            <person name="Muszewska A."/>
            <person name="Okrasinska A."/>
            <person name="Steczkiewicz K."/>
            <person name="Drgas O."/>
            <person name="Orlowska M."/>
            <person name="Perlinska-Lenart U."/>
            <person name="Aleksandrzak-Piekarczyk T."/>
            <person name="Szatraj K."/>
            <person name="Zielenkiewicz U."/>
            <person name="Pilsyk S."/>
            <person name="Malc E."/>
            <person name="Mieczkowski P."/>
            <person name="Kruszewska J.S."/>
            <person name="Biernat P."/>
            <person name="Pawlowska J."/>
        </authorList>
    </citation>
    <scope>NUCLEOTIDE SEQUENCE</scope>
    <source>
        <strain evidence="1">WA0000067209</strain>
    </source>
</reference>
<dbReference type="InterPro" id="IPR013898">
    <property type="entry name" value="Atg43"/>
</dbReference>
<dbReference type="Proteomes" id="UP000654370">
    <property type="component" value="Unassembled WGS sequence"/>
</dbReference>
<accession>A0A8H7U726</accession>
<dbReference type="EMBL" id="JAEPQZ010000016">
    <property type="protein sequence ID" value="KAG2172881.1"/>
    <property type="molecule type" value="Genomic_DNA"/>
</dbReference>
<name>A0A8H7U726_MORIS</name>
<proteinExistence type="predicted"/>
<comment type="caution">
    <text evidence="1">The sequence shown here is derived from an EMBL/GenBank/DDBJ whole genome shotgun (WGS) entry which is preliminary data.</text>
</comment>
<dbReference type="PANTHER" id="PTHR38699">
    <property type="entry name" value="CHROMOSOME 1, WHOLE GENOME SHOTGUN SEQUENCE"/>
    <property type="match status" value="1"/>
</dbReference>
<dbReference type="OrthoDB" id="2430343at2759"/>
<organism evidence="1 2">
    <name type="scientific">Mortierella isabellina</name>
    <name type="common">Filamentous fungus</name>
    <name type="synonym">Umbelopsis isabellina</name>
    <dbReference type="NCBI Taxonomy" id="91625"/>
    <lineage>
        <taxon>Eukaryota</taxon>
        <taxon>Fungi</taxon>
        <taxon>Fungi incertae sedis</taxon>
        <taxon>Mucoromycota</taxon>
        <taxon>Mucoromycotina</taxon>
        <taxon>Umbelopsidomycetes</taxon>
        <taxon>Umbelopsidales</taxon>
        <taxon>Umbelopsidaceae</taxon>
        <taxon>Umbelopsis</taxon>
    </lineage>
</organism>
<sequence>MTSGFSAEQMDPLILDEEEYIEYLRAQRRAHMAPEGGRFGNLDEDDSDQAPHMPPIPDMRFEKQINRSIEVLQAKNASALHIFLSVVLKDQIVMPFLNGFFWGIGAHAVRWYRYRPKHGTSESHGNGYWRRLGHKINTSIGNIYHSVVHLPSLTGRPASD</sequence>
<dbReference type="GO" id="GO:0000423">
    <property type="term" value="P:mitophagy"/>
    <property type="evidence" value="ECO:0007669"/>
    <property type="project" value="InterPro"/>
</dbReference>
<gene>
    <name evidence="1" type="ORF">INT43_000231</name>
</gene>
<protein>
    <submittedName>
        <fullName evidence="1">Uncharacterized protein</fullName>
    </submittedName>
</protein>
<dbReference type="GO" id="GO:0140580">
    <property type="term" value="F:mitochondrion autophagosome adaptor activity"/>
    <property type="evidence" value="ECO:0007669"/>
    <property type="project" value="InterPro"/>
</dbReference>